<gene>
    <name evidence="2" type="ORF">E5162_13235</name>
</gene>
<reference evidence="2 3" key="1">
    <citation type="journal article" date="2013" name="Int. J. Syst. Evol. Microbiol.">
        <title>Marinicauda pacifica gen. nov., sp. nov., a prosthecate alphaproteobacterium of the family Hyphomonadaceae isolated from deep seawater.</title>
        <authorList>
            <person name="Zhang X.Y."/>
            <person name="Li G.W."/>
            <person name="Wang C.S."/>
            <person name="Zhang Y.J."/>
            <person name="Xu X.W."/>
            <person name="Li H."/>
            <person name="Liu A."/>
            <person name="Liu C."/>
            <person name="Xie B.B."/>
            <person name="Qin Q.L."/>
            <person name="Xu Z."/>
            <person name="Chen X.L."/>
            <person name="Zhou B.C."/>
            <person name="Zhang Y.Z."/>
        </authorList>
    </citation>
    <scope>NUCLEOTIDE SEQUENCE [LARGE SCALE GENOMIC DNA]</scope>
    <source>
        <strain evidence="2 3">P-1 km-3</strain>
    </source>
</reference>
<proteinExistence type="predicted"/>
<feature type="chain" id="PRO_5020566000" description="Alginate export domain-containing protein" evidence="1">
    <location>
        <begin position="23"/>
        <end position="403"/>
    </location>
</feature>
<organism evidence="2 3">
    <name type="scientific">Marinicauda pacifica</name>
    <dbReference type="NCBI Taxonomy" id="1133559"/>
    <lineage>
        <taxon>Bacteria</taxon>
        <taxon>Pseudomonadati</taxon>
        <taxon>Pseudomonadota</taxon>
        <taxon>Alphaproteobacteria</taxon>
        <taxon>Maricaulales</taxon>
        <taxon>Maricaulaceae</taxon>
        <taxon>Marinicauda</taxon>
    </lineage>
</organism>
<dbReference type="Gene3D" id="2.40.160.10">
    <property type="entry name" value="Porin"/>
    <property type="match status" value="1"/>
</dbReference>
<name>A0A4S2H7P1_9PROT</name>
<keyword evidence="3" id="KW-1185">Reference proteome</keyword>
<evidence type="ECO:0000313" key="3">
    <source>
        <dbReference type="Proteomes" id="UP000305451"/>
    </source>
</evidence>
<accession>A0A4S2H7P1</accession>
<keyword evidence="1" id="KW-0732">Signal</keyword>
<evidence type="ECO:0000313" key="2">
    <source>
        <dbReference type="EMBL" id="TGY91834.1"/>
    </source>
</evidence>
<evidence type="ECO:0008006" key="4">
    <source>
        <dbReference type="Google" id="ProtNLM"/>
    </source>
</evidence>
<dbReference type="AlphaFoldDB" id="A0A4S2H7P1"/>
<sequence length="403" mass="43334">MKLYLLSATALCAAASAPSVSAQELPGTLLLDVRARYEHVEQAGKDDAEAATVRTRLGWQSPERNGFSVLAEIENVADLTDGLRNTSQTSRPGVATINDEAMTELQRLELRFAPNDQWSGSLGRQHLGFDGSRFIGTPGWRQDKNSHDALALQFENGPVTLDYVYHWQLNRGPGDLSWDTDAHLFHAGWAATENVTVSGFAYLIDLTDSSAPQNRSNSTVGAEISGTRSYGETALAYSAMIAQQSDYGSAQTDFDLTFYSGEASVSRFGGSLAAGYVNIEGDGSTSIANPLAANHSFQGWADTFSGGSAMAGPDGLEDLYFEAAYGGDLNSAVFTGWSVFLARHEFSAERTGVDLGEEWDFELALGLGEHAELAFQIADYDGPGGAVAPADRTKQWVVLSYKY</sequence>
<dbReference type="RefSeq" id="WP_135945756.1">
    <property type="nucleotide sequence ID" value="NZ_BMEI01000004.1"/>
</dbReference>
<dbReference type="EMBL" id="SRXV01000004">
    <property type="protein sequence ID" value="TGY91834.1"/>
    <property type="molecule type" value="Genomic_DNA"/>
</dbReference>
<dbReference type="Proteomes" id="UP000305451">
    <property type="component" value="Unassembled WGS sequence"/>
</dbReference>
<feature type="signal peptide" evidence="1">
    <location>
        <begin position="1"/>
        <end position="22"/>
    </location>
</feature>
<comment type="caution">
    <text evidence="2">The sequence shown here is derived from an EMBL/GenBank/DDBJ whole genome shotgun (WGS) entry which is preliminary data.</text>
</comment>
<dbReference type="OrthoDB" id="9767539at2"/>
<dbReference type="InterPro" id="IPR023614">
    <property type="entry name" value="Porin_dom_sf"/>
</dbReference>
<evidence type="ECO:0000256" key="1">
    <source>
        <dbReference type="SAM" id="SignalP"/>
    </source>
</evidence>
<protein>
    <recommendedName>
        <fullName evidence="4">Alginate export domain-containing protein</fullName>
    </recommendedName>
</protein>